<evidence type="ECO:0000256" key="2">
    <source>
        <dbReference type="ARBA" id="ARBA00023134"/>
    </source>
</evidence>
<sequence length="551" mass="63369">MPRNHKRSSANGHVNATTKKSKDKPTYKIIVLGSGGVGKSAVTIQFVKSFFFSDYDPTIEDSYVKQCLIDNQIAQLEILDSAGQEEFKPMRDQYVRVGEGFLLVFSLTDRRSLDECYKLHRDILRLKDTNNVPMLLIGNKLDICQMGMDAHARAAAASMCIPYFETSARTRHNIDEIFIELVRLIRRNKCQYQTNNNISSSKKKKKQENNTKCCICTILIIEWKQARQRSQRLDNIISETGTKKTGKKPVKTKRLEEKLIKSEEQTIKIEKVEEKQVIIAPSNEDKLSLLRYAAQLVPTTCMKIGYPCICTANHVFRLAQYTNEKCLEVTEQNFLCLQKISSQTVPFASHPICTVEWANHSSSTLRSIGVNILKIAIFGLTVFTYANIQVYPILFDNRRHACLNNGATMVDAMTKYFATWPKGQRPLIDYATQQTEKRLGAHTKHIDEKHFELITRETRDLKFDIMLEIKVNEQSAIIAVPYAARERVRSEPLGIDPGNYCYIYEYAQHLQNEVNERKRKRAEKKKLVMMMTTKNIANQNQQKSQNIKEMK</sequence>
<dbReference type="OrthoDB" id="541883at2759"/>
<dbReference type="EMBL" id="CAJNOW010015142">
    <property type="protein sequence ID" value="CAF1639048.1"/>
    <property type="molecule type" value="Genomic_DNA"/>
</dbReference>
<keyword evidence="1" id="KW-0547">Nucleotide-binding</keyword>
<dbReference type="Gene3D" id="3.20.20.150">
    <property type="entry name" value="Divalent-metal-dependent TIM barrel enzymes"/>
    <property type="match status" value="2"/>
</dbReference>
<feature type="region of interest" description="Disordered" evidence="3">
    <location>
        <begin position="1"/>
        <end position="21"/>
    </location>
</feature>
<dbReference type="Proteomes" id="UP000663834">
    <property type="component" value="Unassembled WGS sequence"/>
</dbReference>
<dbReference type="SMART" id="SM00175">
    <property type="entry name" value="RAB"/>
    <property type="match status" value="1"/>
</dbReference>
<name>A0A816VES6_9BILA</name>
<dbReference type="PANTHER" id="PTHR24070">
    <property type="entry name" value="RAS, DI-RAS, AND RHEB FAMILY MEMBERS OF SMALL GTPASE SUPERFAMILY"/>
    <property type="match status" value="1"/>
</dbReference>
<dbReference type="InterPro" id="IPR001806">
    <property type="entry name" value="Small_GTPase"/>
</dbReference>
<evidence type="ECO:0000313" key="4">
    <source>
        <dbReference type="EMBL" id="CAF1639048.1"/>
    </source>
</evidence>
<dbReference type="Pfam" id="PF00071">
    <property type="entry name" value="Ras"/>
    <property type="match status" value="1"/>
</dbReference>
<dbReference type="GO" id="GO:0003924">
    <property type="term" value="F:GTPase activity"/>
    <property type="evidence" value="ECO:0007669"/>
    <property type="project" value="InterPro"/>
</dbReference>
<accession>A0A816VES6</accession>
<dbReference type="GO" id="GO:0007165">
    <property type="term" value="P:signal transduction"/>
    <property type="evidence" value="ECO:0007669"/>
    <property type="project" value="InterPro"/>
</dbReference>
<evidence type="ECO:0000256" key="3">
    <source>
        <dbReference type="SAM" id="MobiDB-lite"/>
    </source>
</evidence>
<dbReference type="PROSITE" id="PS51419">
    <property type="entry name" value="RAB"/>
    <property type="match status" value="1"/>
</dbReference>
<dbReference type="PRINTS" id="PR00449">
    <property type="entry name" value="RASTRNSFRMNG"/>
</dbReference>
<dbReference type="Gene3D" id="3.40.50.300">
    <property type="entry name" value="P-loop containing nucleotide triphosphate hydrolases"/>
    <property type="match status" value="1"/>
</dbReference>
<gene>
    <name evidence="4" type="ORF">KQP761_LOCUS27697</name>
    <name evidence="5" type="ORF">MBJ925_LOCUS25600</name>
</gene>
<reference evidence="5" key="1">
    <citation type="submission" date="2021-02" db="EMBL/GenBank/DDBJ databases">
        <authorList>
            <person name="Nowell W R."/>
        </authorList>
    </citation>
    <scope>NUCLEOTIDE SEQUENCE</scope>
</reference>
<dbReference type="InterPro" id="IPR027417">
    <property type="entry name" value="P-loop_NTPase"/>
</dbReference>
<keyword evidence="2" id="KW-0342">GTP-binding</keyword>
<evidence type="ECO:0000313" key="6">
    <source>
        <dbReference type="Proteomes" id="UP000663824"/>
    </source>
</evidence>
<protein>
    <recommendedName>
        <fullName evidence="7">Small monomeric GTPase</fullName>
    </recommendedName>
</protein>
<dbReference type="GO" id="GO:0005525">
    <property type="term" value="F:GTP binding"/>
    <property type="evidence" value="ECO:0007669"/>
    <property type="project" value="UniProtKB-KW"/>
</dbReference>
<dbReference type="GO" id="GO:0016020">
    <property type="term" value="C:membrane"/>
    <property type="evidence" value="ECO:0007669"/>
    <property type="project" value="InterPro"/>
</dbReference>
<evidence type="ECO:0008006" key="7">
    <source>
        <dbReference type="Google" id="ProtNLM"/>
    </source>
</evidence>
<dbReference type="SMART" id="SM00176">
    <property type="entry name" value="RAN"/>
    <property type="match status" value="1"/>
</dbReference>
<evidence type="ECO:0000256" key="1">
    <source>
        <dbReference type="ARBA" id="ARBA00022741"/>
    </source>
</evidence>
<dbReference type="NCBIfam" id="TIGR00231">
    <property type="entry name" value="small_GTP"/>
    <property type="match status" value="1"/>
</dbReference>
<dbReference type="FunFam" id="3.40.50.300:FF:001447">
    <property type="entry name" value="Ras-related protein Rab-1B"/>
    <property type="match status" value="1"/>
</dbReference>
<feature type="compositionally biased region" description="Polar residues" evidence="3">
    <location>
        <begin position="9"/>
        <end position="18"/>
    </location>
</feature>
<dbReference type="SUPFAM" id="SSF52540">
    <property type="entry name" value="P-loop containing nucleoside triphosphate hydrolases"/>
    <property type="match status" value="1"/>
</dbReference>
<dbReference type="AlphaFoldDB" id="A0A816VES6"/>
<proteinExistence type="predicted"/>
<dbReference type="Proteomes" id="UP000663824">
    <property type="component" value="Unassembled WGS sequence"/>
</dbReference>
<dbReference type="InterPro" id="IPR020849">
    <property type="entry name" value="Small_GTPase_Ras-type"/>
</dbReference>
<dbReference type="SMART" id="SM00173">
    <property type="entry name" value="RAS"/>
    <property type="match status" value="1"/>
</dbReference>
<dbReference type="PROSITE" id="PS51421">
    <property type="entry name" value="RAS"/>
    <property type="match status" value="1"/>
</dbReference>
<dbReference type="EMBL" id="CAJNRE010013552">
    <property type="protein sequence ID" value="CAF2119184.1"/>
    <property type="molecule type" value="Genomic_DNA"/>
</dbReference>
<organism evidence="5 6">
    <name type="scientific">Rotaria magnacalcarata</name>
    <dbReference type="NCBI Taxonomy" id="392030"/>
    <lineage>
        <taxon>Eukaryota</taxon>
        <taxon>Metazoa</taxon>
        <taxon>Spiralia</taxon>
        <taxon>Gnathifera</taxon>
        <taxon>Rotifera</taxon>
        <taxon>Eurotatoria</taxon>
        <taxon>Bdelloidea</taxon>
        <taxon>Philodinida</taxon>
        <taxon>Philodinidae</taxon>
        <taxon>Rotaria</taxon>
    </lineage>
</organism>
<dbReference type="SMART" id="SM00174">
    <property type="entry name" value="RHO"/>
    <property type="match status" value="1"/>
</dbReference>
<evidence type="ECO:0000313" key="5">
    <source>
        <dbReference type="EMBL" id="CAF2119184.1"/>
    </source>
</evidence>
<dbReference type="InterPro" id="IPR005225">
    <property type="entry name" value="Small_GTP-bd"/>
</dbReference>
<comment type="caution">
    <text evidence="5">The sequence shown here is derived from an EMBL/GenBank/DDBJ whole genome shotgun (WGS) entry which is preliminary data.</text>
</comment>